<sequence>MSIPRPTYVFALKFVLFAVSAGLVLISLEDTYTNAILISLAALVCGHIYQIFVYPFYFSPLRHLPEPQGGKFPWAHAAILGKVANGEAYKHWVNSIPNDGLIRFRVLLNQERILLSSPAAVREVLVTKCYDFDKDFQSNSLVREILGNGLLLASGEEHKRQKKIMQPAFQYRHIKDLYPVFWSKALESVDCIYSEGCKLPGSKTPQFASDWTARVSLDIIGLAGMGHDFNSIQDPGNELFKTHKILVKERPFFRWMALGFYVPIYWFFKLPIPLASKKQTRDAAKVLRDVARDLIDEKNKDGQFGSDILSVAMKSGGFTNDELVNQMMTFLAAGHETTAVALTWLVYHLGKNLDIQRKLCRELQTVIPRNGKSFTKVERLSRLVERNVALPDYNKEFDPLELDRLPYLNAVVNEILRFEPAVPKIIRVAQNDVEICGTMIPKGTTVMMSVNGMNTNKDLWGDDSMEFKPERWLNEHGEASNSGGAVSNYANMTFIHGPRGCIGKDFARSEILCVVAAWYRRYTIALVNADDEPKRTGYLSTRPADGLEVNFFPVTEPGTNSNC</sequence>
<evidence type="ECO:0000313" key="4">
    <source>
        <dbReference type="EMBL" id="KAF2672057.1"/>
    </source>
</evidence>
<reference evidence="4" key="1">
    <citation type="journal article" date="2020" name="Stud. Mycol.">
        <title>101 Dothideomycetes genomes: a test case for predicting lifestyles and emergence of pathogens.</title>
        <authorList>
            <person name="Haridas S."/>
            <person name="Albert R."/>
            <person name="Binder M."/>
            <person name="Bloem J."/>
            <person name="Labutti K."/>
            <person name="Salamov A."/>
            <person name="Andreopoulos B."/>
            <person name="Baker S."/>
            <person name="Barry K."/>
            <person name="Bills G."/>
            <person name="Bluhm B."/>
            <person name="Cannon C."/>
            <person name="Castanera R."/>
            <person name="Culley D."/>
            <person name="Daum C."/>
            <person name="Ezra D."/>
            <person name="Gonzalez J."/>
            <person name="Henrissat B."/>
            <person name="Kuo A."/>
            <person name="Liang C."/>
            <person name="Lipzen A."/>
            <person name="Lutzoni F."/>
            <person name="Magnuson J."/>
            <person name="Mondo S."/>
            <person name="Nolan M."/>
            <person name="Ohm R."/>
            <person name="Pangilinan J."/>
            <person name="Park H.-J."/>
            <person name="Ramirez L."/>
            <person name="Alfaro M."/>
            <person name="Sun H."/>
            <person name="Tritt A."/>
            <person name="Yoshinaga Y."/>
            <person name="Zwiers L.-H."/>
            <person name="Turgeon B."/>
            <person name="Goodwin S."/>
            <person name="Spatafora J."/>
            <person name="Crous P."/>
            <person name="Grigoriev I."/>
        </authorList>
    </citation>
    <scope>NUCLEOTIDE SEQUENCE</scope>
    <source>
        <strain evidence="4">CBS 115976</strain>
    </source>
</reference>
<dbReference type="PRINTS" id="PR00463">
    <property type="entry name" value="EP450I"/>
</dbReference>
<dbReference type="InterPro" id="IPR050121">
    <property type="entry name" value="Cytochrome_P450_monoxygenase"/>
</dbReference>
<keyword evidence="3" id="KW-1133">Transmembrane helix</keyword>
<keyword evidence="3" id="KW-0472">Membrane</keyword>
<dbReference type="InterPro" id="IPR036396">
    <property type="entry name" value="Cyt_P450_sf"/>
</dbReference>
<dbReference type="AlphaFoldDB" id="A0A6A6UKS8"/>
<protein>
    <submittedName>
        <fullName evidence="4">Cytochrome P450</fullName>
    </submittedName>
</protein>
<dbReference type="SUPFAM" id="SSF48264">
    <property type="entry name" value="Cytochrome P450"/>
    <property type="match status" value="1"/>
</dbReference>
<dbReference type="Gene3D" id="1.10.630.10">
    <property type="entry name" value="Cytochrome P450"/>
    <property type="match status" value="1"/>
</dbReference>
<dbReference type="GO" id="GO:0016705">
    <property type="term" value="F:oxidoreductase activity, acting on paired donors, with incorporation or reduction of molecular oxygen"/>
    <property type="evidence" value="ECO:0007669"/>
    <property type="project" value="InterPro"/>
</dbReference>
<dbReference type="InterPro" id="IPR002401">
    <property type="entry name" value="Cyt_P450_E_grp-I"/>
</dbReference>
<feature type="binding site" description="axial binding residue" evidence="2">
    <location>
        <position position="501"/>
    </location>
    <ligand>
        <name>heme</name>
        <dbReference type="ChEBI" id="CHEBI:30413"/>
    </ligand>
    <ligandPart>
        <name>Fe</name>
        <dbReference type="ChEBI" id="CHEBI:18248"/>
    </ligandPart>
</feature>
<dbReference type="GO" id="GO:0005506">
    <property type="term" value="F:iron ion binding"/>
    <property type="evidence" value="ECO:0007669"/>
    <property type="project" value="InterPro"/>
</dbReference>
<proteinExistence type="inferred from homology"/>
<dbReference type="GO" id="GO:0020037">
    <property type="term" value="F:heme binding"/>
    <property type="evidence" value="ECO:0007669"/>
    <property type="project" value="InterPro"/>
</dbReference>
<dbReference type="PRINTS" id="PR00385">
    <property type="entry name" value="P450"/>
</dbReference>
<feature type="transmembrane region" description="Helical" evidence="3">
    <location>
        <begin position="34"/>
        <end position="57"/>
    </location>
</feature>
<dbReference type="PANTHER" id="PTHR24305:SF166">
    <property type="entry name" value="CYTOCHROME P450 12A4, MITOCHONDRIAL-RELATED"/>
    <property type="match status" value="1"/>
</dbReference>
<gene>
    <name evidence="4" type="ORF">BT63DRAFT_437939</name>
</gene>
<keyword evidence="3" id="KW-0812">Transmembrane</keyword>
<feature type="transmembrane region" description="Helical" evidence="3">
    <location>
        <begin position="252"/>
        <end position="268"/>
    </location>
</feature>
<dbReference type="CDD" id="cd11069">
    <property type="entry name" value="CYP_FUM15-like"/>
    <property type="match status" value="1"/>
</dbReference>
<comment type="similarity">
    <text evidence="1">Belongs to the cytochrome P450 family.</text>
</comment>
<dbReference type="GO" id="GO:0004497">
    <property type="term" value="F:monooxygenase activity"/>
    <property type="evidence" value="ECO:0007669"/>
    <property type="project" value="InterPro"/>
</dbReference>
<keyword evidence="5" id="KW-1185">Reference proteome</keyword>
<evidence type="ECO:0000313" key="5">
    <source>
        <dbReference type="Proteomes" id="UP000799302"/>
    </source>
</evidence>
<dbReference type="EMBL" id="MU004232">
    <property type="protein sequence ID" value="KAF2672057.1"/>
    <property type="molecule type" value="Genomic_DNA"/>
</dbReference>
<name>A0A6A6UKS8_9PEZI</name>
<evidence type="ECO:0000256" key="3">
    <source>
        <dbReference type="SAM" id="Phobius"/>
    </source>
</evidence>
<organism evidence="4 5">
    <name type="scientific">Microthyrium microscopicum</name>
    <dbReference type="NCBI Taxonomy" id="703497"/>
    <lineage>
        <taxon>Eukaryota</taxon>
        <taxon>Fungi</taxon>
        <taxon>Dikarya</taxon>
        <taxon>Ascomycota</taxon>
        <taxon>Pezizomycotina</taxon>
        <taxon>Dothideomycetes</taxon>
        <taxon>Dothideomycetes incertae sedis</taxon>
        <taxon>Microthyriales</taxon>
        <taxon>Microthyriaceae</taxon>
        <taxon>Microthyrium</taxon>
    </lineage>
</organism>
<dbReference type="Proteomes" id="UP000799302">
    <property type="component" value="Unassembled WGS sequence"/>
</dbReference>
<dbReference type="PANTHER" id="PTHR24305">
    <property type="entry name" value="CYTOCHROME P450"/>
    <property type="match status" value="1"/>
</dbReference>
<dbReference type="Pfam" id="PF00067">
    <property type="entry name" value="p450"/>
    <property type="match status" value="1"/>
</dbReference>
<keyword evidence="2" id="KW-0408">Iron</keyword>
<comment type="cofactor">
    <cofactor evidence="2">
        <name>heme</name>
        <dbReference type="ChEBI" id="CHEBI:30413"/>
    </cofactor>
</comment>
<feature type="transmembrane region" description="Helical" evidence="3">
    <location>
        <begin position="7"/>
        <end position="28"/>
    </location>
</feature>
<keyword evidence="2" id="KW-0479">Metal-binding</keyword>
<dbReference type="OrthoDB" id="1470350at2759"/>
<evidence type="ECO:0000256" key="2">
    <source>
        <dbReference type="PIRSR" id="PIRSR602401-1"/>
    </source>
</evidence>
<evidence type="ECO:0000256" key="1">
    <source>
        <dbReference type="ARBA" id="ARBA00010617"/>
    </source>
</evidence>
<dbReference type="InterPro" id="IPR001128">
    <property type="entry name" value="Cyt_P450"/>
</dbReference>
<accession>A0A6A6UKS8</accession>
<keyword evidence="2" id="KW-0349">Heme</keyword>